<dbReference type="GO" id="GO:0006915">
    <property type="term" value="P:apoptotic process"/>
    <property type="evidence" value="ECO:0007669"/>
    <property type="project" value="InterPro"/>
</dbReference>
<keyword evidence="4" id="KW-0689">Ribosomal protein</keyword>
<sequence length="405" mass="45650">MNALVRVRLLACGPLHLMQCPLSTAPQTTSWVTTRAPRTDLVSPAAQLANPAACIGRFYSVPEDIASRVVAPFLKEELLREFRLFEDFSLLVRKPALDVMSALETVRQDVGSVPRFVFYGQPGCGTSVQLAHIAHYAAEKNAFLFAFCNAENWLDRCSDFTASDAYHQNQHKLEIDGDALDFPSRSAEWLRSFLKLNLPLLEKIKPVTTRAIEWTVKDIAPAGTPWLELINFGLSRTKYSTDCIGILLREMRAISSEETGPSSYLFVDGVNFLWCRGTRMQDKILLKKVAVDRLAIVHHLRRALIGDWKHGAIITSVNERGAWPSDREKYTPGYLLTKRGFETMDPFIPVNVPNYSPNEMDAVLHFYAEHDWFANPAALRPEGRAEIVFLSDANPRELAKVVSEW</sequence>
<dbReference type="GO" id="GO:0005763">
    <property type="term" value="C:mitochondrial small ribosomal subunit"/>
    <property type="evidence" value="ECO:0007669"/>
    <property type="project" value="TreeGrafter"/>
</dbReference>
<proteinExistence type="inferred from homology"/>
<dbReference type="InterPro" id="IPR019368">
    <property type="entry name" value="Ribosomal_mS29"/>
</dbReference>
<keyword evidence="5" id="KW-0496">Mitochondrion</keyword>
<keyword evidence="6" id="KW-0687">Ribonucleoprotein</keyword>
<evidence type="ECO:0000256" key="4">
    <source>
        <dbReference type="ARBA" id="ARBA00022980"/>
    </source>
</evidence>
<evidence type="ECO:0000313" key="8">
    <source>
        <dbReference type="WBParaSite" id="MCU_003481-RA"/>
    </source>
</evidence>
<evidence type="ECO:0000256" key="5">
    <source>
        <dbReference type="ARBA" id="ARBA00023128"/>
    </source>
</evidence>
<dbReference type="PANTHER" id="PTHR12810">
    <property type="entry name" value="MITOCHONDRIAL 28S RIBOSOMAL PROTEIN S29"/>
    <property type="match status" value="1"/>
</dbReference>
<organism evidence="8">
    <name type="scientific">Mesocestoides corti</name>
    <name type="common">Flatworm</name>
    <dbReference type="NCBI Taxonomy" id="53468"/>
    <lineage>
        <taxon>Eukaryota</taxon>
        <taxon>Metazoa</taxon>
        <taxon>Spiralia</taxon>
        <taxon>Lophotrochozoa</taxon>
        <taxon>Platyhelminthes</taxon>
        <taxon>Cestoda</taxon>
        <taxon>Eucestoda</taxon>
        <taxon>Cyclophyllidea</taxon>
        <taxon>Mesocestoididae</taxon>
        <taxon>Mesocestoides</taxon>
    </lineage>
</organism>
<evidence type="ECO:0000256" key="6">
    <source>
        <dbReference type="ARBA" id="ARBA00023274"/>
    </source>
</evidence>
<dbReference type="PRINTS" id="PR01716">
    <property type="entry name" value="DEATHASSOCP3"/>
</dbReference>
<protein>
    <recommendedName>
        <fullName evidence="7">Small ribosomal subunit protein mS29</fullName>
    </recommendedName>
</protein>
<evidence type="ECO:0000256" key="1">
    <source>
        <dbReference type="ARBA" id="ARBA00004173"/>
    </source>
</evidence>
<comment type="subcellular location">
    <subcellularLocation>
        <location evidence="1">Mitochondrion</location>
    </subcellularLocation>
</comment>
<evidence type="ECO:0000256" key="3">
    <source>
        <dbReference type="ARBA" id="ARBA00022946"/>
    </source>
</evidence>
<accession>A0A5K3EW85</accession>
<comment type="similarity">
    <text evidence="2">Belongs to the mitochondrion-specific ribosomal protein mS29 family.</text>
</comment>
<evidence type="ECO:0000256" key="2">
    <source>
        <dbReference type="ARBA" id="ARBA00009863"/>
    </source>
</evidence>
<evidence type="ECO:0000256" key="7">
    <source>
        <dbReference type="ARBA" id="ARBA00035140"/>
    </source>
</evidence>
<dbReference type="GO" id="GO:0003735">
    <property type="term" value="F:structural constituent of ribosome"/>
    <property type="evidence" value="ECO:0007669"/>
    <property type="project" value="TreeGrafter"/>
</dbReference>
<dbReference type="AlphaFoldDB" id="A0A5K3EW85"/>
<dbReference type="PANTHER" id="PTHR12810:SF0">
    <property type="entry name" value="SMALL RIBOSOMAL SUBUNIT PROTEIN MS29"/>
    <property type="match status" value="1"/>
</dbReference>
<name>A0A5K3EW85_MESCO</name>
<reference evidence="8" key="1">
    <citation type="submission" date="2019-11" db="UniProtKB">
        <authorList>
            <consortium name="WormBaseParasite"/>
        </authorList>
    </citation>
    <scope>IDENTIFICATION</scope>
</reference>
<dbReference type="Pfam" id="PF10236">
    <property type="entry name" value="DAP3"/>
    <property type="match status" value="1"/>
</dbReference>
<dbReference type="WBParaSite" id="MCU_003481-RA">
    <property type="protein sequence ID" value="MCU_003481-RA"/>
    <property type="gene ID" value="MCU_003481"/>
</dbReference>
<dbReference type="InterPro" id="IPR008092">
    <property type="entry name" value="Ribosomal_mS29_met"/>
</dbReference>
<keyword evidence="3" id="KW-0809">Transit peptide</keyword>